<evidence type="ECO:0000259" key="7">
    <source>
        <dbReference type="PROSITE" id="PS00463"/>
    </source>
</evidence>
<dbReference type="GO" id="GO:0008270">
    <property type="term" value="F:zinc ion binding"/>
    <property type="evidence" value="ECO:0007669"/>
    <property type="project" value="InterPro"/>
</dbReference>
<evidence type="ECO:0000256" key="3">
    <source>
        <dbReference type="ARBA" id="ARBA00023125"/>
    </source>
</evidence>
<dbReference type="Gene3D" id="4.10.240.10">
    <property type="entry name" value="Zn(2)-C6 fungal-type DNA-binding domain"/>
    <property type="match status" value="1"/>
</dbReference>
<organism evidence="8 9">
    <name type="scientific">Saitozyma podzolica</name>
    <dbReference type="NCBI Taxonomy" id="1890683"/>
    <lineage>
        <taxon>Eukaryota</taxon>
        <taxon>Fungi</taxon>
        <taxon>Dikarya</taxon>
        <taxon>Basidiomycota</taxon>
        <taxon>Agaricomycotina</taxon>
        <taxon>Tremellomycetes</taxon>
        <taxon>Tremellales</taxon>
        <taxon>Trimorphomycetaceae</taxon>
        <taxon>Saitozyma</taxon>
    </lineage>
</organism>
<dbReference type="OrthoDB" id="2535045at2759"/>
<dbReference type="InterPro" id="IPR001138">
    <property type="entry name" value="Zn2Cys6_DnaBD"/>
</dbReference>
<feature type="region of interest" description="Disordered" evidence="6">
    <location>
        <begin position="134"/>
        <end position="167"/>
    </location>
</feature>
<dbReference type="Proteomes" id="UP000279259">
    <property type="component" value="Unassembled WGS sequence"/>
</dbReference>
<keyword evidence="5" id="KW-0539">Nucleus</keyword>
<feature type="compositionally biased region" description="Polar residues" evidence="6">
    <location>
        <begin position="134"/>
        <end position="146"/>
    </location>
</feature>
<evidence type="ECO:0000256" key="1">
    <source>
        <dbReference type="ARBA" id="ARBA00004123"/>
    </source>
</evidence>
<accession>A0A427Y250</accession>
<keyword evidence="2" id="KW-0805">Transcription regulation</keyword>
<dbReference type="GO" id="GO:0000976">
    <property type="term" value="F:transcription cis-regulatory region binding"/>
    <property type="evidence" value="ECO:0007669"/>
    <property type="project" value="TreeGrafter"/>
</dbReference>
<dbReference type="AlphaFoldDB" id="A0A427Y250"/>
<evidence type="ECO:0000256" key="6">
    <source>
        <dbReference type="SAM" id="MobiDB-lite"/>
    </source>
</evidence>
<dbReference type="GO" id="GO:0000981">
    <property type="term" value="F:DNA-binding transcription factor activity, RNA polymerase II-specific"/>
    <property type="evidence" value="ECO:0007669"/>
    <property type="project" value="InterPro"/>
</dbReference>
<protein>
    <recommendedName>
        <fullName evidence="7">Zn(2)-C6 fungal-type domain-containing protein</fullName>
    </recommendedName>
</protein>
<dbReference type="EMBL" id="RSCD01000021">
    <property type="protein sequence ID" value="RSH85226.1"/>
    <property type="molecule type" value="Genomic_DNA"/>
</dbReference>
<keyword evidence="3" id="KW-0238">DNA-binding</keyword>
<dbReference type="CDD" id="cd12148">
    <property type="entry name" value="fungal_TF_MHR"/>
    <property type="match status" value="1"/>
</dbReference>
<keyword evidence="9" id="KW-1185">Reference proteome</keyword>
<comment type="caution">
    <text evidence="8">The sequence shown here is derived from an EMBL/GenBank/DDBJ whole genome shotgun (WGS) entry which is preliminary data.</text>
</comment>
<dbReference type="InterPro" id="IPR051089">
    <property type="entry name" value="prtT"/>
</dbReference>
<dbReference type="PROSITE" id="PS00463">
    <property type="entry name" value="ZN2_CY6_FUNGAL_1"/>
    <property type="match status" value="1"/>
</dbReference>
<evidence type="ECO:0000256" key="4">
    <source>
        <dbReference type="ARBA" id="ARBA00023163"/>
    </source>
</evidence>
<evidence type="ECO:0000256" key="2">
    <source>
        <dbReference type="ARBA" id="ARBA00023015"/>
    </source>
</evidence>
<proteinExistence type="predicted"/>
<dbReference type="PANTHER" id="PTHR31845:SF17">
    <property type="entry name" value="ZN(II)2CYS6 TRANSCRIPTION FACTOR (EUROFUNG)"/>
    <property type="match status" value="1"/>
</dbReference>
<keyword evidence="4" id="KW-0804">Transcription</keyword>
<evidence type="ECO:0000313" key="9">
    <source>
        <dbReference type="Proteomes" id="UP000279259"/>
    </source>
</evidence>
<reference evidence="8 9" key="1">
    <citation type="submission" date="2018-11" db="EMBL/GenBank/DDBJ databases">
        <title>Genome sequence of Saitozyma podzolica DSM 27192.</title>
        <authorList>
            <person name="Aliyu H."/>
            <person name="Gorte O."/>
            <person name="Ochsenreither K."/>
        </authorList>
    </citation>
    <scope>NUCLEOTIDE SEQUENCE [LARGE SCALE GENOMIC DNA]</scope>
    <source>
        <strain evidence="8 9">DSM 27192</strain>
    </source>
</reference>
<sequence>MSTESPNSPADLTSARALAGPSRAAVPAKATKACSRCRELKLACRRGSTGDLPCLRCEVSKSQCVVLEKRKRESASLSLKVHEQEAATSRLSNELRDNISTISQMRSMIDALERRCYALESASVNGASTSLASMGTQSPANTSVLSHHSALDSAVTRTTPRLPDPVEPTQSAIEELEHGDITTTKLGADARMLSSLNMSSSATVAMYGGKRKRDDYEGDARIAFTIFTVRCLPAIIFFDPNDPSFTHEEVFKRSLLLYWAVITVGARESPNLKGLFTTAQANTIDLLRQTVAGPPLGLHRTFANIADKRQPLASEVRDVRLWVTITIQDYFHSIAHGSPPHFPHRKDAFEQAQWLLTLSDSLPNDNRLVATYEYEEIAHSIQDEWSHARCPPDWEAEIQRRSDALNAWYTKWLPISAEESAMSTTLSNIKVHFHLAHLALNATALRGVKTAQDITQTRLKYLHQSVNSARAECRLCAEEFQPPAIQFVGETTLYIFMSAAIFLLKVIRLLPAMGQVTLIFAEIQGVIDVLDHVSGQVHAQILRQMLSHLRTHLSMRPQLNVPTPAPEDPGAGTAGDMMAQIVAEAQSWPQIETAVEPGRVDDDIWSWFGDSSFAEPVGTIQPRLDPQDPLDFIMALDAL</sequence>
<dbReference type="SUPFAM" id="SSF57701">
    <property type="entry name" value="Zn2/Cys6 DNA-binding domain"/>
    <property type="match status" value="1"/>
</dbReference>
<gene>
    <name evidence="8" type="ORF">EHS25_005033</name>
</gene>
<dbReference type="PANTHER" id="PTHR31845">
    <property type="entry name" value="FINGER DOMAIN PROTEIN, PUTATIVE-RELATED"/>
    <property type="match status" value="1"/>
</dbReference>
<dbReference type="GO" id="GO:0005634">
    <property type="term" value="C:nucleus"/>
    <property type="evidence" value="ECO:0007669"/>
    <property type="project" value="UniProtKB-SubCell"/>
</dbReference>
<dbReference type="CDD" id="cd00067">
    <property type="entry name" value="GAL4"/>
    <property type="match status" value="1"/>
</dbReference>
<comment type="subcellular location">
    <subcellularLocation>
        <location evidence="1">Nucleus</location>
    </subcellularLocation>
</comment>
<name>A0A427Y250_9TREE</name>
<dbReference type="InterPro" id="IPR036864">
    <property type="entry name" value="Zn2-C6_fun-type_DNA-bd_sf"/>
</dbReference>
<evidence type="ECO:0000313" key="8">
    <source>
        <dbReference type="EMBL" id="RSH85226.1"/>
    </source>
</evidence>
<feature type="domain" description="Zn(2)-C6 fungal-type" evidence="7">
    <location>
        <begin position="33"/>
        <end position="64"/>
    </location>
</feature>
<evidence type="ECO:0000256" key="5">
    <source>
        <dbReference type="ARBA" id="ARBA00023242"/>
    </source>
</evidence>